<dbReference type="EMBL" id="CP029701">
    <property type="protein sequence ID" value="QHV63473.1"/>
    <property type="molecule type" value="Genomic_DNA"/>
</dbReference>
<organism evidence="2 3">
    <name type="scientific">Akkermansia massiliensis</name>
    <dbReference type="NCBI Taxonomy" id="2927224"/>
    <lineage>
        <taxon>Bacteria</taxon>
        <taxon>Pseudomonadati</taxon>
        <taxon>Verrucomicrobiota</taxon>
        <taxon>Verrucomicrobiia</taxon>
        <taxon>Verrucomicrobiales</taxon>
        <taxon>Akkermansiaceae</taxon>
        <taxon>Akkermansia</taxon>
    </lineage>
</organism>
<feature type="region of interest" description="Disordered" evidence="1">
    <location>
        <begin position="51"/>
        <end position="85"/>
    </location>
</feature>
<evidence type="ECO:0000313" key="2">
    <source>
        <dbReference type="EMBL" id="QHV63473.1"/>
    </source>
</evidence>
<protein>
    <submittedName>
        <fullName evidence="2">Uncharacterized protein</fullName>
    </submittedName>
</protein>
<sequence length="85" mass="9389">MNCYSSKCRKKLPEGCNCRKLQPGAIQGPGPQQVMEKMYPVRTADTVYMTSARPKEGPGKTETPPVMAPQSRHRKKKSLLSATVP</sequence>
<reference evidence="2" key="1">
    <citation type="submission" date="2018-05" db="EMBL/GenBank/DDBJ databases">
        <title>Complete genome sequnece of Akkermansia muciniphila EB-AMDK-40.</title>
        <authorList>
            <person name="Nam Y.-D."/>
            <person name="Chung W.-H."/>
            <person name="Park Y.S."/>
            <person name="Kang J."/>
        </authorList>
    </citation>
    <scope>NUCLEOTIDE SEQUENCE</scope>
    <source>
        <strain evidence="2">EB-AMDK-40</strain>
    </source>
</reference>
<accession>A0AAE6TB40</accession>
<dbReference type="Proteomes" id="UP000642553">
    <property type="component" value="Chromosome"/>
</dbReference>
<evidence type="ECO:0000256" key="1">
    <source>
        <dbReference type="SAM" id="MobiDB-lite"/>
    </source>
</evidence>
<dbReference type="AlphaFoldDB" id="A0AAE6TB40"/>
<evidence type="ECO:0000313" key="3">
    <source>
        <dbReference type="Proteomes" id="UP000642553"/>
    </source>
</evidence>
<proteinExistence type="predicted"/>
<name>A0AAE6TB40_9BACT</name>
<gene>
    <name evidence="2" type="ORF">DMI76_08905</name>
</gene>